<name>A0A431W1H7_9DEIO</name>
<sequence>MSVPKCHVHAPKLCLHRGPCSQLVLHSEKAWFRGEDSESDLEILTLKLSERPSYQAEAAAKRAAVGWLALGTVEALASQTAEPDYRRAFTAWLNLEGMDTGGTLYLNAGDEQLERVLAHFGLRLDQGR</sequence>
<dbReference type="RefSeq" id="WP_126351278.1">
    <property type="nucleotide sequence ID" value="NZ_CP086380.1"/>
</dbReference>
<keyword evidence="2" id="KW-1185">Reference proteome</keyword>
<reference evidence="1 2" key="1">
    <citation type="submission" date="2018-12" db="EMBL/GenBank/DDBJ databases">
        <title>Deinococcus radiophilus ATCC 27603 genome sequencing and assembly.</title>
        <authorList>
            <person name="Maclea K.S."/>
            <person name="Maynard C.R."/>
        </authorList>
    </citation>
    <scope>NUCLEOTIDE SEQUENCE [LARGE SCALE GENOMIC DNA]</scope>
    <source>
        <strain evidence="1 2">ATCC 27603</strain>
    </source>
</reference>
<dbReference type="AlphaFoldDB" id="A0A431W1H7"/>
<dbReference type="EMBL" id="RXPE01000004">
    <property type="protein sequence ID" value="RTR29367.1"/>
    <property type="molecule type" value="Genomic_DNA"/>
</dbReference>
<gene>
    <name evidence="1" type="ORF">EJ104_02970</name>
</gene>
<dbReference type="Proteomes" id="UP000277766">
    <property type="component" value="Unassembled WGS sequence"/>
</dbReference>
<protein>
    <submittedName>
        <fullName evidence="1">Uncharacterized protein</fullName>
    </submittedName>
</protein>
<evidence type="ECO:0000313" key="1">
    <source>
        <dbReference type="EMBL" id="RTR29367.1"/>
    </source>
</evidence>
<organism evidence="1 2">
    <name type="scientific">Deinococcus radiophilus</name>
    <dbReference type="NCBI Taxonomy" id="32062"/>
    <lineage>
        <taxon>Bacteria</taxon>
        <taxon>Thermotogati</taxon>
        <taxon>Deinococcota</taxon>
        <taxon>Deinococci</taxon>
        <taxon>Deinococcales</taxon>
        <taxon>Deinococcaceae</taxon>
        <taxon>Deinococcus</taxon>
    </lineage>
</organism>
<accession>A0A431W1H7</accession>
<proteinExistence type="predicted"/>
<comment type="caution">
    <text evidence="1">The sequence shown here is derived from an EMBL/GenBank/DDBJ whole genome shotgun (WGS) entry which is preliminary data.</text>
</comment>
<evidence type="ECO:0000313" key="2">
    <source>
        <dbReference type="Proteomes" id="UP000277766"/>
    </source>
</evidence>